<evidence type="ECO:0000259" key="1">
    <source>
        <dbReference type="SMART" id="SM00955"/>
    </source>
</evidence>
<dbReference type="GO" id="GO:0000932">
    <property type="term" value="C:P-body"/>
    <property type="evidence" value="ECO:0007669"/>
    <property type="project" value="TreeGrafter"/>
</dbReference>
<dbReference type="InterPro" id="IPR012340">
    <property type="entry name" value="NA-bd_OB-fold"/>
</dbReference>
<dbReference type="PATRIC" id="fig|1121405.3.peg.769"/>
<dbReference type="STRING" id="897.B2D07_12625"/>
<evidence type="ECO:0000313" key="2">
    <source>
        <dbReference type="EMBL" id="EPR43010.1"/>
    </source>
</evidence>
<dbReference type="Proteomes" id="UP000014977">
    <property type="component" value="Unassembled WGS sequence"/>
</dbReference>
<dbReference type="Pfam" id="PF00773">
    <property type="entry name" value="RNB"/>
    <property type="match status" value="1"/>
</dbReference>
<feature type="domain" description="RNB" evidence="1">
    <location>
        <begin position="276"/>
        <end position="560"/>
    </location>
</feature>
<dbReference type="SUPFAM" id="SSF50249">
    <property type="entry name" value="Nucleic acid-binding proteins"/>
    <property type="match status" value="1"/>
</dbReference>
<dbReference type="InterPro" id="IPR056404">
    <property type="entry name" value="HTH_RNase_II"/>
</dbReference>
<dbReference type="SMART" id="SM00955">
    <property type="entry name" value="RNB"/>
    <property type="match status" value="1"/>
</dbReference>
<gene>
    <name evidence="2" type="ORF">dsmv_1440</name>
</gene>
<keyword evidence="3" id="KW-1185">Reference proteome</keyword>
<dbReference type="RefSeq" id="WP_020875787.1">
    <property type="nucleotide sequence ID" value="NZ_ATHJ01000060.1"/>
</dbReference>
<dbReference type="GO" id="GO:0003723">
    <property type="term" value="F:RNA binding"/>
    <property type="evidence" value="ECO:0007669"/>
    <property type="project" value="InterPro"/>
</dbReference>
<dbReference type="InterPro" id="IPR001900">
    <property type="entry name" value="RNase_II/R"/>
</dbReference>
<dbReference type="EMBL" id="ATHJ01000060">
    <property type="protein sequence ID" value="EPR43010.1"/>
    <property type="molecule type" value="Genomic_DNA"/>
</dbReference>
<proteinExistence type="predicted"/>
<dbReference type="OrthoDB" id="9764149at2"/>
<organism evidence="2 3">
    <name type="scientific">Desulfococcus multivorans DSM 2059</name>
    <dbReference type="NCBI Taxonomy" id="1121405"/>
    <lineage>
        <taxon>Bacteria</taxon>
        <taxon>Pseudomonadati</taxon>
        <taxon>Thermodesulfobacteriota</taxon>
        <taxon>Desulfobacteria</taxon>
        <taxon>Desulfobacterales</taxon>
        <taxon>Desulfococcaceae</taxon>
        <taxon>Desulfococcus</taxon>
    </lineage>
</organism>
<dbReference type="AlphaFoldDB" id="S7U1X1"/>
<evidence type="ECO:0000313" key="3">
    <source>
        <dbReference type="Proteomes" id="UP000014977"/>
    </source>
</evidence>
<name>S7U1X1_DESML</name>
<sequence length="665" mass="76183">MEPGIVVEFIDRQKINCAVVLEADRQKLRLLAENNREIKMSEGRLLHASNRSLDLSGGRDRLVAGLKETVRLREALSEKVDIQELWEVLNAEQNWIPLHTITELCFPDGADGDHESAVIRAFFKNRLYFKFNQEGFYPYSAEQLVQLRAQAAEALRKHRLIEKGGEWLKRILEGSLPDCDRMELSSDEKEFIKILTSYYLYEKESAYADLGKAITAKAGIGDIENLFQAFVKLGVWNSDENLDLYRYGIHTDFPEAVMTLTASLLKSSFPARSPARRDLGDLRMITIDGQSTLDFDDALSIEDHGDHYFLGVHIADVGHFVETDCAVDREAVMRGSSIYMPDRKIPMLPPELAEGHCSLKAGELRPGISTVIRLSRNADIESYEVFPSLIRVTDQLTYYDVNMIAEENRDISILFQIARKFRQRRLADGAVHISLPEVNVWIDETGELIVNKTNRESPARLLVSEIMIMANWLMAEFLAERKLPAVYRSQPDPRERLFNENGGTLFQNWMQRKFLSRFILSPEPERHSGLGLSAYVTATSPIRKYFDLVTQRQIRSVYGLNPAYTTTDIEKTIQALEQPMSAVIRIQNRRKRYWLLKYLEKRIGQKEEAIVLARRKGFYLALMTDYMIECALPNTTGLNLKPEDVIQVTIQHVDARKDMLSVYMG</sequence>
<protein>
    <submittedName>
        <fullName evidence="2">Ribonuclease II</fullName>
    </submittedName>
</protein>
<dbReference type="Pfam" id="PF23161">
    <property type="entry name" value="HTH_RNase_II"/>
    <property type="match status" value="1"/>
</dbReference>
<dbReference type="eggNOG" id="COG0557">
    <property type="taxonomic scope" value="Bacteria"/>
</dbReference>
<dbReference type="PANTHER" id="PTHR23355">
    <property type="entry name" value="RIBONUCLEASE"/>
    <property type="match status" value="1"/>
</dbReference>
<dbReference type="PANTHER" id="PTHR23355:SF42">
    <property type="entry name" value="RIBONUCLEASE II, CHLOROPLASTIC_MITOCHONDRIAL"/>
    <property type="match status" value="1"/>
</dbReference>
<dbReference type="InterPro" id="IPR050180">
    <property type="entry name" value="RNR_Ribonuclease"/>
</dbReference>
<dbReference type="GO" id="GO:0006402">
    <property type="term" value="P:mRNA catabolic process"/>
    <property type="evidence" value="ECO:0007669"/>
    <property type="project" value="TreeGrafter"/>
</dbReference>
<reference evidence="2 3" key="1">
    <citation type="journal article" date="2013" name="Genome Announc.">
        <title>Draft genome sequences for three mercury-methylating, sulfate-reducing bacteria.</title>
        <authorList>
            <person name="Brown S.D."/>
            <person name="Hurt R.A.Jr."/>
            <person name="Gilmour C.C."/>
            <person name="Elias D.A."/>
        </authorList>
    </citation>
    <scope>NUCLEOTIDE SEQUENCE [LARGE SCALE GENOMIC DNA]</scope>
    <source>
        <strain evidence="2 3">DSM 2059</strain>
    </source>
</reference>
<dbReference type="GO" id="GO:0000175">
    <property type="term" value="F:3'-5'-RNA exonuclease activity"/>
    <property type="evidence" value="ECO:0007669"/>
    <property type="project" value="TreeGrafter"/>
</dbReference>
<comment type="caution">
    <text evidence="2">The sequence shown here is derived from an EMBL/GenBank/DDBJ whole genome shotgun (WGS) entry which is preliminary data.</text>
</comment>
<accession>S7U1X1</accession>